<evidence type="ECO:0000313" key="4">
    <source>
        <dbReference type="EMBL" id="WKW11231.1"/>
    </source>
</evidence>
<dbReference type="GO" id="GO:0004106">
    <property type="term" value="F:chorismate mutase activity"/>
    <property type="evidence" value="ECO:0007669"/>
    <property type="project" value="UniProtKB-UniRule"/>
</dbReference>
<dbReference type="KEGG" id="pspc:Strain318_000466"/>
<proteinExistence type="predicted"/>
<sequence>MPKPSRPRSVRAVRGATTVSADQPVLIREAVHEMLDAMLDDNDLVPADIISAVFTATPDLVSEFPAHAARLYGWTDIPLICAQELPVVGALPRCLRVMLHAETTRAKHEIRHVYLRDAILLRSDLLAD</sequence>
<dbReference type="AlphaFoldDB" id="A0AA49Q6U7"/>
<reference evidence="5" key="1">
    <citation type="submission" date="2023-07" db="EMBL/GenBank/DDBJ databases">
        <authorList>
            <person name="Haufschild T."/>
            <person name="Kallscheuer N."/>
            <person name="Hammer J."/>
            <person name="Kohn T."/>
            <person name="Kabuu M."/>
            <person name="Jogler M."/>
            <person name="Wohfarth N."/>
            <person name="Heuer A."/>
            <person name="Rohde M."/>
            <person name="van Teeseling M.C.F."/>
            <person name="Jogler C."/>
        </authorList>
    </citation>
    <scope>NUCLEOTIDE SEQUENCE</scope>
    <source>
        <strain evidence="4">Strain 138</strain>
        <strain evidence="5">Strain 318</strain>
    </source>
</reference>
<dbReference type="EMBL" id="CP130613">
    <property type="protein sequence ID" value="WKW14141.1"/>
    <property type="molecule type" value="Genomic_DNA"/>
</dbReference>
<dbReference type="SUPFAM" id="SSF55298">
    <property type="entry name" value="YjgF-like"/>
    <property type="match status" value="1"/>
</dbReference>
<evidence type="ECO:0000256" key="2">
    <source>
        <dbReference type="PIRSR" id="PIRSR005965-1"/>
    </source>
</evidence>
<feature type="binding site" evidence="2">
    <location>
        <position position="114"/>
    </location>
    <ligand>
        <name>prephenate</name>
        <dbReference type="ChEBI" id="CHEBI:29934"/>
    </ligand>
</feature>
<keyword evidence="2 3" id="KW-0057">Aromatic amino acid biosynthesis</keyword>
<dbReference type="GO" id="GO:0046417">
    <property type="term" value="P:chorismate metabolic process"/>
    <property type="evidence" value="ECO:0007669"/>
    <property type="project" value="TreeGrafter"/>
</dbReference>
<dbReference type="CDD" id="cd02185">
    <property type="entry name" value="AroH"/>
    <property type="match status" value="1"/>
</dbReference>
<comment type="catalytic activity">
    <reaction evidence="3">
        <text>chorismate = prephenate</text>
        <dbReference type="Rhea" id="RHEA:13897"/>
        <dbReference type="ChEBI" id="CHEBI:29748"/>
        <dbReference type="ChEBI" id="CHEBI:29934"/>
        <dbReference type="EC" id="5.4.99.5"/>
    </reaction>
</comment>
<organism evidence="5 6">
    <name type="scientific">Pseudogemmatithrix spongiicola</name>
    <dbReference type="NCBI Taxonomy" id="3062599"/>
    <lineage>
        <taxon>Bacteria</taxon>
        <taxon>Pseudomonadati</taxon>
        <taxon>Gemmatimonadota</taxon>
        <taxon>Gemmatimonadia</taxon>
        <taxon>Gemmatimonadales</taxon>
        <taxon>Gemmatimonadaceae</taxon>
        <taxon>Pseudogemmatithrix</taxon>
    </lineage>
</organism>
<accession>A0AA49Q6U7</accession>
<dbReference type="Pfam" id="PF07736">
    <property type="entry name" value="CM_1"/>
    <property type="match status" value="1"/>
</dbReference>
<evidence type="ECO:0000313" key="6">
    <source>
        <dbReference type="Proteomes" id="UP001229955"/>
    </source>
</evidence>
<dbReference type="NCBIfam" id="TIGR01796">
    <property type="entry name" value="CM_mono_aroH"/>
    <property type="match status" value="1"/>
</dbReference>
<evidence type="ECO:0000256" key="3">
    <source>
        <dbReference type="PROSITE-ProRule" id="PRU00514"/>
    </source>
</evidence>
<dbReference type="PANTHER" id="PTHR21164">
    <property type="entry name" value="CHORISMATE MUTASE"/>
    <property type="match status" value="1"/>
</dbReference>
<evidence type="ECO:0000313" key="5">
    <source>
        <dbReference type="EMBL" id="WKW14141.1"/>
    </source>
</evidence>
<feature type="binding site" evidence="2">
    <location>
        <position position="96"/>
    </location>
    <ligand>
        <name>prephenate</name>
        <dbReference type="ChEBI" id="CHEBI:29934"/>
    </ligand>
</feature>
<keyword evidence="2 3" id="KW-0028">Amino-acid biosynthesis</keyword>
<gene>
    <name evidence="5" type="primary">aroH</name>
    <name evidence="4" type="ORF">Strain138_000466</name>
    <name evidence="5" type="ORF">Strain318_000466</name>
</gene>
<dbReference type="Proteomes" id="UP001229955">
    <property type="component" value="Chromosome"/>
</dbReference>
<feature type="binding site" evidence="2">
    <location>
        <position position="14"/>
    </location>
    <ligand>
        <name>prephenate</name>
        <dbReference type="ChEBI" id="CHEBI:29934"/>
    </ligand>
</feature>
<dbReference type="EMBL" id="CP130612">
    <property type="protein sequence ID" value="WKW11231.1"/>
    <property type="molecule type" value="Genomic_DNA"/>
</dbReference>
<accession>A0AA49Q3U0</accession>
<dbReference type="PIRSF" id="PIRSF005965">
    <property type="entry name" value="Chor_mut_AroH"/>
    <property type="match status" value="1"/>
</dbReference>
<dbReference type="PROSITE" id="PS51167">
    <property type="entry name" value="CHORISMATE_MUT_1"/>
    <property type="match status" value="1"/>
</dbReference>
<dbReference type="GO" id="GO:0008652">
    <property type="term" value="P:amino acid biosynthetic process"/>
    <property type="evidence" value="ECO:0007669"/>
    <property type="project" value="UniProtKB-UniRule"/>
</dbReference>
<keyword evidence="6" id="KW-1185">Reference proteome</keyword>
<dbReference type="GO" id="GO:0009073">
    <property type="term" value="P:aromatic amino acid family biosynthetic process"/>
    <property type="evidence" value="ECO:0007669"/>
    <property type="project" value="UniProtKB-UniRule"/>
</dbReference>
<dbReference type="InterPro" id="IPR008243">
    <property type="entry name" value="Chorismate_mutase_AroH"/>
</dbReference>
<protein>
    <recommendedName>
        <fullName evidence="1 3">chorismate mutase</fullName>
        <ecNumber evidence="1 3">5.4.99.5</ecNumber>
    </recommendedName>
</protein>
<name>A0AA49Q6U7_9BACT</name>
<dbReference type="Gene3D" id="3.30.1330.40">
    <property type="entry name" value="RutC-like"/>
    <property type="match status" value="1"/>
</dbReference>
<dbReference type="RefSeq" id="WP_367886931.1">
    <property type="nucleotide sequence ID" value="NZ_CP130612.1"/>
</dbReference>
<dbReference type="PANTHER" id="PTHR21164:SF0">
    <property type="entry name" value="CHORISMATE MUTASE AROH"/>
    <property type="match status" value="1"/>
</dbReference>
<dbReference type="EC" id="5.4.99.5" evidence="1 3"/>
<keyword evidence="3 5" id="KW-0413">Isomerase</keyword>
<dbReference type="InterPro" id="IPR035959">
    <property type="entry name" value="RutC-like_sf"/>
</dbReference>
<evidence type="ECO:0000256" key="1">
    <source>
        <dbReference type="NCBIfam" id="TIGR01796"/>
    </source>
</evidence>